<proteinExistence type="predicted"/>
<dbReference type="OrthoDB" id="2427986at2"/>
<accession>A0A0R1H8J5</accession>
<gene>
    <name evidence="1" type="ORF">FC07_GL002487</name>
</gene>
<protein>
    <submittedName>
        <fullName evidence="1">Uncharacterized protein</fullName>
    </submittedName>
</protein>
<evidence type="ECO:0000313" key="2">
    <source>
        <dbReference type="Proteomes" id="UP000051461"/>
    </source>
</evidence>
<dbReference type="Proteomes" id="UP000051461">
    <property type="component" value="Unassembled WGS sequence"/>
</dbReference>
<dbReference type="RefSeq" id="WP_057904314.1">
    <property type="nucleotide sequence ID" value="NZ_AZDA01000045.1"/>
</dbReference>
<organism evidence="1 2">
    <name type="scientific">Loigolactobacillus bifermentans DSM 20003</name>
    <dbReference type="NCBI Taxonomy" id="1423726"/>
    <lineage>
        <taxon>Bacteria</taxon>
        <taxon>Bacillati</taxon>
        <taxon>Bacillota</taxon>
        <taxon>Bacilli</taxon>
        <taxon>Lactobacillales</taxon>
        <taxon>Lactobacillaceae</taxon>
        <taxon>Loigolactobacillus</taxon>
    </lineage>
</organism>
<name>A0A0R1H8J5_9LACO</name>
<sequence>MNPKQVNHASNAIGTAAIRALLRIRKREAAAQQETIALVMNGQLQQALARENSPSVDLDSMMAEIDQADN</sequence>
<dbReference type="EMBL" id="AZDA01000045">
    <property type="protein sequence ID" value="KRK39239.1"/>
    <property type="molecule type" value="Genomic_DNA"/>
</dbReference>
<evidence type="ECO:0000313" key="1">
    <source>
        <dbReference type="EMBL" id="KRK39239.1"/>
    </source>
</evidence>
<dbReference type="STRING" id="1423726.FC07_GL002487"/>
<dbReference type="AlphaFoldDB" id="A0A0R1H8J5"/>
<dbReference type="PATRIC" id="fig|1423726.3.peg.2582"/>
<keyword evidence="2" id="KW-1185">Reference proteome</keyword>
<comment type="caution">
    <text evidence="1">The sequence shown here is derived from an EMBL/GenBank/DDBJ whole genome shotgun (WGS) entry which is preliminary data.</text>
</comment>
<reference evidence="1 2" key="1">
    <citation type="journal article" date="2015" name="Genome Announc.">
        <title>Expanding the biotechnology potential of lactobacilli through comparative genomics of 213 strains and associated genera.</title>
        <authorList>
            <person name="Sun Z."/>
            <person name="Harris H.M."/>
            <person name="McCann A."/>
            <person name="Guo C."/>
            <person name="Argimon S."/>
            <person name="Zhang W."/>
            <person name="Yang X."/>
            <person name="Jeffery I.B."/>
            <person name="Cooney J.C."/>
            <person name="Kagawa T.F."/>
            <person name="Liu W."/>
            <person name="Song Y."/>
            <person name="Salvetti E."/>
            <person name="Wrobel A."/>
            <person name="Rasinkangas P."/>
            <person name="Parkhill J."/>
            <person name="Rea M.C."/>
            <person name="O'Sullivan O."/>
            <person name="Ritari J."/>
            <person name="Douillard F.P."/>
            <person name="Paul Ross R."/>
            <person name="Yang R."/>
            <person name="Briner A.E."/>
            <person name="Felis G.E."/>
            <person name="de Vos W.M."/>
            <person name="Barrangou R."/>
            <person name="Klaenhammer T.R."/>
            <person name="Caufield P.W."/>
            <person name="Cui Y."/>
            <person name="Zhang H."/>
            <person name="O'Toole P.W."/>
        </authorList>
    </citation>
    <scope>NUCLEOTIDE SEQUENCE [LARGE SCALE GENOMIC DNA]</scope>
    <source>
        <strain evidence="1 2">DSM 20003</strain>
    </source>
</reference>